<feature type="domain" description="HTH lysR-type" evidence="5">
    <location>
        <begin position="35"/>
        <end position="92"/>
    </location>
</feature>
<dbReference type="PANTHER" id="PTHR30537">
    <property type="entry name" value="HTH-TYPE TRANSCRIPTIONAL REGULATOR"/>
    <property type="match status" value="1"/>
</dbReference>
<reference evidence="6 7" key="1">
    <citation type="journal article" date="2012" name="J. Bacteriol.">
        <title>Genome sequences for six rhodanobacter strains, isolated from soils and the terrestrial subsurface, with variable denitrification capabilities.</title>
        <authorList>
            <person name="Kostka J.E."/>
            <person name="Green S.J."/>
            <person name="Rishishwar L."/>
            <person name="Prakash O."/>
            <person name="Katz L.S."/>
            <person name="Marino-Ramirez L."/>
            <person name="Jordan I.K."/>
            <person name="Munk C."/>
            <person name="Ivanova N."/>
            <person name="Mikhailova N."/>
            <person name="Watson D.B."/>
            <person name="Brown S.D."/>
            <person name="Palumbo A.V."/>
            <person name="Brooks S.C."/>
        </authorList>
    </citation>
    <scope>NUCLEOTIDE SEQUENCE [LARGE SCALE GENOMIC DNA]</scope>
    <source>
        <strain evidence="6 7">B39</strain>
    </source>
</reference>
<dbReference type="SUPFAM" id="SSF46785">
    <property type="entry name" value="Winged helix' DNA-binding domain"/>
    <property type="match status" value="1"/>
</dbReference>
<comment type="similarity">
    <text evidence="1">Belongs to the LysR transcriptional regulatory family.</text>
</comment>
<dbReference type="Proteomes" id="UP000003226">
    <property type="component" value="Unassembled WGS sequence"/>
</dbReference>
<dbReference type="GO" id="GO:0043565">
    <property type="term" value="F:sequence-specific DNA binding"/>
    <property type="evidence" value="ECO:0007669"/>
    <property type="project" value="TreeGrafter"/>
</dbReference>
<name>I4VW78_9GAMM</name>
<keyword evidence="7" id="KW-1185">Reference proteome</keyword>
<dbReference type="EMBL" id="AJXT01000043">
    <property type="protein sequence ID" value="EIL91469.1"/>
    <property type="molecule type" value="Genomic_DNA"/>
</dbReference>
<dbReference type="Pfam" id="PF03466">
    <property type="entry name" value="LysR_substrate"/>
    <property type="match status" value="1"/>
</dbReference>
<evidence type="ECO:0000313" key="6">
    <source>
        <dbReference type="EMBL" id="EIL91469.1"/>
    </source>
</evidence>
<evidence type="ECO:0000259" key="5">
    <source>
        <dbReference type="PROSITE" id="PS50931"/>
    </source>
</evidence>
<dbReference type="GO" id="GO:0006351">
    <property type="term" value="P:DNA-templated transcription"/>
    <property type="evidence" value="ECO:0007669"/>
    <property type="project" value="TreeGrafter"/>
</dbReference>
<dbReference type="InterPro" id="IPR058163">
    <property type="entry name" value="LysR-type_TF_proteobact-type"/>
</dbReference>
<dbReference type="Gene3D" id="1.10.10.10">
    <property type="entry name" value="Winged helix-like DNA-binding domain superfamily/Winged helix DNA-binding domain"/>
    <property type="match status" value="1"/>
</dbReference>
<keyword evidence="4" id="KW-0804">Transcription</keyword>
<dbReference type="STRING" id="1163407.UU7_13223"/>
<comment type="caution">
    <text evidence="6">The sequence shown here is derived from an EMBL/GenBank/DDBJ whole genome shotgun (WGS) entry which is preliminary data.</text>
</comment>
<dbReference type="PROSITE" id="PS50931">
    <property type="entry name" value="HTH_LYSR"/>
    <property type="match status" value="1"/>
</dbReference>
<dbReference type="PANTHER" id="PTHR30537:SF31">
    <property type="entry name" value="TRANSCRIPTIONAL REGULATOR, LYSR FAMILY"/>
    <property type="match status" value="1"/>
</dbReference>
<dbReference type="FunFam" id="1.10.10.10:FF:000001">
    <property type="entry name" value="LysR family transcriptional regulator"/>
    <property type="match status" value="1"/>
</dbReference>
<evidence type="ECO:0000256" key="4">
    <source>
        <dbReference type="ARBA" id="ARBA00023163"/>
    </source>
</evidence>
<dbReference type="GO" id="GO:0003700">
    <property type="term" value="F:DNA-binding transcription factor activity"/>
    <property type="evidence" value="ECO:0007669"/>
    <property type="project" value="InterPro"/>
</dbReference>
<proteinExistence type="inferred from homology"/>
<evidence type="ECO:0000256" key="2">
    <source>
        <dbReference type="ARBA" id="ARBA00023015"/>
    </source>
</evidence>
<dbReference type="AlphaFoldDB" id="I4VW78"/>
<dbReference type="Pfam" id="PF00126">
    <property type="entry name" value="HTH_1"/>
    <property type="match status" value="1"/>
</dbReference>
<evidence type="ECO:0000313" key="7">
    <source>
        <dbReference type="Proteomes" id="UP000003226"/>
    </source>
</evidence>
<accession>I4VW78</accession>
<dbReference type="SUPFAM" id="SSF53850">
    <property type="entry name" value="Periplasmic binding protein-like II"/>
    <property type="match status" value="1"/>
</dbReference>
<dbReference type="CDD" id="cd08473">
    <property type="entry name" value="PBP2_CrgA_like_4"/>
    <property type="match status" value="1"/>
</dbReference>
<dbReference type="eggNOG" id="COG0583">
    <property type="taxonomic scope" value="Bacteria"/>
</dbReference>
<evidence type="ECO:0000256" key="1">
    <source>
        <dbReference type="ARBA" id="ARBA00009437"/>
    </source>
</evidence>
<keyword evidence="3" id="KW-0238">DNA-binding</keyword>
<evidence type="ECO:0000256" key="3">
    <source>
        <dbReference type="ARBA" id="ARBA00023125"/>
    </source>
</evidence>
<dbReference type="Gene3D" id="3.40.190.290">
    <property type="match status" value="1"/>
</dbReference>
<protein>
    <submittedName>
        <fullName evidence="6">Transcriptional regulator</fullName>
    </submittedName>
</protein>
<sequence>MQSGYIRNNLTVDVTFLINRPQMETTMTVLSGALQDLNDLYFFAAVVEHAGFSAAGRALGVPKSRLSKRVAQLEERLGVRLLQRTTRRFVVTEVGERFYAHCRAVLEEAQAAQDAVDELRAEPRGVVRLSCPVSLTQTVLAYLLPEFLAQYPKMQVRLLSSDRRVDVIGEGYDLAIRVRNKLDTDANLVVRSFGNSRTKLVASPALLKAQGRPTSPDELARLPALSMREHEGAQTWELIDAGGAQVNVEVHARLITGDFAVLLEAARRGMGVALLPEFVCAPAITAGDLEVVLPDWSMPEGTMHFVYPSRRGMLPGVRALVDFLAERLPVTTLLKHEQCKQRPLDALPKS</sequence>
<dbReference type="InterPro" id="IPR036388">
    <property type="entry name" value="WH-like_DNA-bd_sf"/>
</dbReference>
<dbReference type="PATRIC" id="fig|1163407.3.peg.2663"/>
<dbReference type="InterPro" id="IPR005119">
    <property type="entry name" value="LysR_subst-bd"/>
</dbReference>
<gene>
    <name evidence="6" type="ORF">UU7_13223</name>
</gene>
<organism evidence="6 7">
    <name type="scientific">Rhodanobacter spathiphylli B39</name>
    <dbReference type="NCBI Taxonomy" id="1163407"/>
    <lineage>
        <taxon>Bacteria</taxon>
        <taxon>Pseudomonadati</taxon>
        <taxon>Pseudomonadota</taxon>
        <taxon>Gammaproteobacteria</taxon>
        <taxon>Lysobacterales</taxon>
        <taxon>Rhodanobacteraceae</taxon>
        <taxon>Rhodanobacter</taxon>
    </lineage>
</organism>
<dbReference type="InterPro" id="IPR000847">
    <property type="entry name" value="LysR_HTH_N"/>
</dbReference>
<dbReference type="InterPro" id="IPR036390">
    <property type="entry name" value="WH_DNA-bd_sf"/>
</dbReference>
<keyword evidence="2" id="KW-0805">Transcription regulation</keyword>